<protein>
    <submittedName>
        <fullName evidence="1">Uridine kinase</fullName>
    </submittedName>
</protein>
<accession>A0A543FUU2</accession>
<gene>
    <name evidence="1" type="ORF">FB388_4825</name>
</gene>
<dbReference type="InterPro" id="IPR027417">
    <property type="entry name" value="P-loop_NTPase"/>
</dbReference>
<evidence type="ECO:0000313" key="1">
    <source>
        <dbReference type="EMBL" id="TQM37608.1"/>
    </source>
</evidence>
<dbReference type="Proteomes" id="UP000319818">
    <property type="component" value="Unassembled WGS sequence"/>
</dbReference>
<sequence>MTRLYAGEPAAGPWRAVPVTEVLAQLRRPRILAVDGRSGGGKTTVARRLAAAVPGATVLHTDDVAWYHAFFDWADLMRDGILAPLHAGEDVAYRPPAWDERGRDGAITASAASPLVVVEGVGIGRRELTRYFDALLWVQTDEDEARRRGLLRDGADAADVWAEWQAAEDPFQAEQRPWERAGLIVSGAPDVPHDPRSELVVAPAVRPSPA</sequence>
<comment type="caution">
    <text evidence="1">The sequence shown here is derived from an EMBL/GenBank/DDBJ whole genome shotgun (WGS) entry which is preliminary data.</text>
</comment>
<dbReference type="SUPFAM" id="SSF52540">
    <property type="entry name" value="P-loop containing nucleoside triphosphate hydrolases"/>
    <property type="match status" value="1"/>
</dbReference>
<reference evidence="1 2" key="1">
    <citation type="submission" date="2019-06" db="EMBL/GenBank/DDBJ databases">
        <title>Sequencing the genomes of 1000 actinobacteria strains.</title>
        <authorList>
            <person name="Klenk H.-P."/>
        </authorList>
    </citation>
    <scope>NUCLEOTIDE SEQUENCE [LARGE SCALE GENOMIC DNA]</scope>
    <source>
        <strain evidence="1 2">DSM 45511</strain>
    </source>
</reference>
<keyword evidence="1" id="KW-0418">Kinase</keyword>
<keyword evidence="2" id="KW-1185">Reference proteome</keyword>
<dbReference type="GO" id="GO:0016301">
    <property type="term" value="F:kinase activity"/>
    <property type="evidence" value="ECO:0007669"/>
    <property type="project" value="UniProtKB-KW"/>
</dbReference>
<keyword evidence="1" id="KW-0808">Transferase</keyword>
<name>A0A543FUU2_9PSEU</name>
<organism evidence="1 2">
    <name type="scientific">Pseudonocardia cypriaca</name>
    <dbReference type="NCBI Taxonomy" id="882449"/>
    <lineage>
        <taxon>Bacteria</taxon>
        <taxon>Bacillati</taxon>
        <taxon>Actinomycetota</taxon>
        <taxon>Actinomycetes</taxon>
        <taxon>Pseudonocardiales</taxon>
        <taxon>Pseudonocardiaceae</taxon>
        <taxon>Pseudonocardia</taxon>
    </lineage>
</organism>
<evidence type="ECO:0000313" key="2">
    <source>
        <dbReference type="Proteomes" id="UP000319818"/>
    </source>
</evidence>
<dbReference type="Gene3D" id="3.40.50.300">
    <property type="entry name" value="P-loop containing nucleotide triphosphate hydrolases"/>
    <property type="match status" value="1"/>
</dbReference>
<dbReference type="AlphaFoldDB" id="A0A543FUU2"/>
<dbReference type="RefSeq" id="WP_211362191.1">
    <property type="nucleotide sequence ID" value="NZ_VFPH01000002.1"/>
</dbReference>
<dbReference type="EMBL" id="VFPH01000002">
    <property type="protein sequence ID" value="TQM37608.1"/>
    <property type="molecule type" value="Genomic_DNA"/>
</dbReference>
<proteinExistence type="predicted"/>